<keyword evidence="2" id="KW-0648">Protein biosynthesis</keyword>
<evidence type="ECO:0000256" key="2">
    <source>
        <dbReference type="ARBA" id="ARBA00022917"/>
    </source>
</evidence>
<comment type="caution">
    <text evidence="6">The sequence shown here is derived from an EMBL/GenBank/DDBJ whole genome shotgun (WGS) entry which is preliminary data.</text>
</comment>
<dbReference type="InterPro" id="IPR005517">
    <property type="entry name" value="Transl_elong_EFG/EF2_IV"/>
</dbReference>
<dbReference type="AlphaFoldDB" id="A0A3A9Z768"/>
<dbReference type="SUPFAM" id="SSF54980">
    <property type="entry name" value="EF-G C-terminal domain-like"/>
    <property type="match status" value="2"/>
</dbReference>
<dbReference type="GO" id="GO:0032790">
    <property type="term" value="P:ribosome disassembly"/>
    <property type="evidence" value="ECO:0007669"/>
    <property type="project" value="TreeGrafter"/>
</dbReference>
<dbReference type="InterPro" id="IPR014721">
    <property type="entry name" value="Ribsml_uS5_D2-typ_fold_subgr"/>
</dbReference>
<dbReference type="InterPro" id="IPR027417">
    <property type="entry name" value="P-loop_NTPase"/>
</dbReference>
<protein>
    <submittedName>
        <fullName evidence="6">GTP-binding protein</fullName>
    </submittedName>
</protein>
<evidence type="ECO:0000259" key="5">
    <source>
        <dbReference type="PROSITE" id="PS51722"/>
    </source>
</evidence>
<keyword evidence="1" id="KW-0547">Nucleotide-binding</keyword>
<dbReference type="GO" id="GO:0006412">
    <property type="term" value="P:translation"/>
    <property type="evidence" value="ECO:0007669"/>
    <property type="project" value="UniProtKB-KW"/>
</dbReference>
<evidence type="ECO:0000256" key="3">
    <source>
        <dbReference type="ARBA" id="ARBA00023134"/>
    </source>
</evidence>
<dbReference type="InterPro" id="IPR000640">
    <property type="entry name" value="EFG_V-like"/>
</dbReference>
<dbReference type="Pfam" id="PF00009">
    <property type="entry name" value="GTP_EFTU"/>
    <property type="match status" value="1"/>
</dbReference>
<dbReference type="GO" id="GO:0046677">
    <property type="term" value="P:response to antibiotic"/>
    <property type="evidence" value="ECO:0007669"/>
    <property type="project" value="UniProtKB-KW"/>
</dbReference>
<dbReference type="SMART" id="SM00889">
    <property type="entry name" value="EFG_IV"/>
    <property type="match status" value="1"/>
</dbReference>
<dbReference type="PANTHER" id="PTHR43261">
    <property type="entry name" value="TRANSLATION ELONGATION FACTOR G-RELATED"/>
    <property type="match status" value="1"/>
</dbReference>
<keyword evidence="3" id="KW-0342">GTP-binding</keyword>
<gene>
    <name evidence="6" type="ORF">D7294_08925</name>
</gene>
<organism evidence="6 7">
    <name type="scientific">Streptomyces hoynatensis</name>
    <dbReference type="NCBI Taxonomy" id="1141874"/>
    <lineage>
        <taxon>Bacteria</taxon>
        <taxon>Bacillati</taxon>
        <taxon>Actinomycetota</taxon>
        <taxon>Actinomycetes</taxon>
        <taxon>Kitasatosporales</taxon>
        <taxon>Streptomycetaceae</taxon>
        <taxon>Streptomyces</taxon>
    </lineage>
</organism>
<dbReference type="InterPro" id="IPR041095">
    <property type="entry name" value="EFG_II"/>
</dbReference>
<dbReference type="NCBIfam" id="TIGR00231">
    <property type="entry name" value="small_GTP"/>
    <property type="match status" value="1"/>
</dbReference>
<dbReference type="FunFam" id="3.40.50.300:FF:002549">
    <property type="entry name" value="Tetracycline resistance protein, GTP-binding elongation family"/>
    <property type="match status" value="1"/>
</dbReference>
<dbReference type="Gene3D" id="2.40.30.10">
    <property type="entry name" value="Translation factors"/>
    <property type="match status" value="1"/>
</dbReference>
<dbReference type="PANTHER" id="PTHR43261:SF1">
    <property type="entry name" value="RIBOSOME-RELEASING FACTOR 2, MITOCHONDRIAL"/>
    <property type="match status" value="1"/>
</dbReference>
<dbReference type="Pfam" id="PF03764">
    <property type="entry name" value="EFG_IV"/>
    <property type="match status" value="1"/>
</dbReference>
<dbReference type="Pfam" id="PF14492">
    <property type="entry name" value="EFG_III"/>
    <property type="match status" value="1"/>
</dbReference>
<dbReference type="InterPro" id="IPR000795">
    <property type="entry name" value="T_Tr_GTP-bd_dom"/>
</dbReference>
<dbReference type="OrthoDB" id="9801472at2"/>
<dbReference type="SUPFAM" id="SSF50447">
    <property type="entry name" value="Translation proteins"/>
    <property type="match status" value="1"/>
</dbReference>
<dbReference type="EMBL" id="RBAL01000004">
    <property type="protein sequence ID" value="RKN44070.1"/>
    <property type="molecule type" value="Genomic_DNA"/>
</dbReference>
<sequence length="665" mass="71548">MRTTLNLGILAHVDAGKTSLTERLLFDNGAIERLGSVDAGSTQTDTGDLERERGITIRSAVAAFTTGDLQINLVDTPGHPDFIAEVERALSVLDGAVLVLSAVEGVQAQTRVLMRSLRRLRLPTLLFVNKIDRMGARHEALLADIRARLAPLVVPMSEVRAAGTAAARAPRRSWADPRARERAAETLAEHDEGLLARLVEGDLPAAGELRALLAAQTAAGLVHPVFSGSALTGEGVAELTAGIRTFLPPPRAPLGGPARGTVFAVERGEGGEKIAYLRLFSGEVRARQRLSLRRREPGGAVLRYGGRVAGLETVRAADSAGAGPQDRECLRAGGIGRVRGLAAVRVGDRLGEADRDRERPHFSPPGLEVTVRPGRPGLEARLHAALTRLADEDPLIRTRVASDGATSVLLYGEVQQEVIAARLQRDFGLTAVFARPRPVYVERPAGVGEFCEEMGPGVGRFWATIGLRVEPAPPGRGVRFVRDVEWGALPRAFHRAVEEAALRTLEQGLYGWEVTDCTVTLYRVGYHSPDSKAADFRDLTPMVLLRALREAGSRVHEPCQALEIEIPRDTLSAVAGALAARGADIVATEERGESWAVFAELPTRLVQEVRAALPGLSRGEAAVFARPGANRPVRGRAPRRARTDGNPLNREEYLRHLAAPSLTRV</sequence>
<evidence type="ECO:0000313" key="7">
    <source>
        <dbReference type="Proteomes" id="UP000272474"/>
    </source>
</evidence>
<dbReference type="Proteomes" id="UP000272474">
    <property type="component" value="Unassembled WGS sequence"/>
</dbReference>
<dbReference type="Gene3D" id="3.30.70.870">
    <property type="entry name" value="Elongation Factor G (Translational Gtpase), domain 3"/>
    <property type="match status" value="1"/>
</dbReference>
<accession>A0A3A9Z768</accession>
<evidence type="ECO:0000256" key="4">
    <source>
        <dbReference type="ARBA" id="ARBA00023251"/>
    </source>
</evidence>
<dbReference type="InterPro" id="IPR005225">
    <property type="entry name" value="Small_GTP-bd"/>
</dbReference>
<feature type="domain" description="Tr-type G" evidence="5">
    <location>
        <begin position="2"/>
        <end position="251"/>
    </location>
</feature>
<reference evidence="6 7" key="1">
    <citation type="journal article" date="2014" name="Int. J. Syst. Evol. Microbiol.">
        <title>Streptomyces hoynatensis sp. nov., isolated from deep marine sediment.</title>
        <authorList>
            <person name="Veyisoglu A."/>
            <person name="Sahin N."/>
        </authorList>
    </citation>
    <scope>NUCLEOTIDE SEQUENCE [LARGE SCALE GENOMIC DNA]</scope>
    <source>
        <strain evidence="6 7">KCTC 29097</strain>
    </source>
</reference>
<dbReference type="GO" id="GO:0005525">
    <property type="term" value="F:GTP binding"/>
    <property type="evidence" value="ECO:0007669"/>
    <property type="project" value="UniProtKB-KW"/>
</dbReference>
<dbReference type="Pfam" id="PF00679">
    <property type="entry name" value="EFG_C"/>
    <property type="match status" value="1"/>
</dbReference>
<dbReference type="PRINTS" id="PR01037">
    <property type="entry name" value="TCRTETOQM"/>
</dbReference>
<dbReference type="PROSITE" id="PS00301">
    <property type="entry name" value="G_TR_1"/>
    <property type="match status" value="1"/>
</dbReference>
<keyword evidence="4" id="KW-0046">Antibiotic resistance</keyword>
<evidence type="ECO:0000313" key="6">
    <source>
        <dbReference type="EMBL" id="RKN44070.1"/>
    </source>
</evidence>
<name>A0A3A9Z768_9ACTN</name>
<dbReference type="InterPro" id="IPR009000">
    <property type="entry name" value="Transl_B-barrel_sf"/>
</dbReference>
<dbReference type="PRINTS" id="PR00315">
    <property type="entry name" value="ELONGATNFCT"/>
</dbReference>
<dbReference type="InterPro" id="IPR035647">
    <property type="entry name" value="EFG_III/V"/>
</dbReference>
<proteinExistence type="predicted"/>
<dbReference type="SUPFAM" id="SSF52540">
    <property type="entry name" value="P-loop containing nucleoside triphosphate hydrolases"/>
    <property type="match status" value="1"/>
</dbReference>
<dbReference type="SUPFAM" id="SSF54211">
    <property type="entry name" value="Ribosomal protein S5 domain 2-like"/>
    <property type="match status" value="1"/>
</dbReference>
<dbReference type="GO" id="GO:0003924">
    <property type="term" value="F:GTPase activity"/>
    <property type="evidence" value="ECO:0007669"/>
    <property type="project" value="InterPro"/>
</dbReference>
<dbReference type="PROSITE" id="PS51722">
    <property type="entry name" value="G_TR_2"/>
    <property type="match status" value="1"/>
</dbReference>
<dbReference type="InterPro" id="IPR020568">
    <property type="entry name" value="Ribosomal_Su5_D2-typ_SF"/>
</dbReference>
<evidence type="ECO:0000256" key="1">
    <source>
        <dbReference type="ARBA" id="ARBA00022741"/>
    </source>
</evidence>
<keyword evidence="7" id="KW-1185">Reference proteome</keyword>
<dbReference type="InterPro" id="IPR031157">
    <property type="entry name" value="G_TR_CS"/>
</dbReference>
<dbReference type="Gene3D" id="3.30.230.10">
    <property type="match status" value="1"/>
</dbReference>
<dbReference type="Gene3D" id="3.40.50.300">
    <property type="entry name" value="P-loop containing nucleotide triphosphate hydrolases"/>
    <property type="match status" value="1"/>
</dbReference>